<dbReference type="OrthoDB" id="282093at2157"/>
<keyword evidence="1" id="KW-1133">Transmembrane helix</keyword>
<reference evidence="3" key="1">
    <citation type="submission" date="2016-10" db="EMBL/GenBank/DDBJ databases">
        <authorList>
            <person name="Varghese N."/>
            <person name="Submissions S."/>
        </authorList>
    </citation>
    <scope>NUCLEOTIDE SEQUENCE [LARGE SCALE GENOMIC DNA]</scope>
    <source>
        <strain evidence="3">CGMCC 1.7736</strain>
    </source>
</reference>
<dbReference type="Pfam" id="PF25949">
    <property type="entry name" value="DUF7987"/>
    <property type="match status" value="1"/>
</dbReference>
<dbReference type="EMBL" id="FOYT01000001">
    <property type="protein sequence ID" value="SFR43934.1"/>
    <property type="molecule type" value="Genomic_DNA"/>
</dbReference>
<feature type="transmembrane region" description="Helical" evidence="1">
    <location>
        <begin position="30"/>
        <end position="51"/>
    </location>
</feature>
<accession>A0A1I6GP17</accession>
<dbReference type="RefSeq" id="WP_089805961.1">
    <property type="nucleotide sequence ID" value="NZ_FOYT01000001.1"/>
</dbReference>
<dbReference type="InterPro" id="IPR058293">
    <property type="entry name" value="DUF7987"/>
</dbReference>
<keyword evidence="3" id="KW-1185">Reference proteome</keyword>
<proteinExistence type="predicted"/>
<evidence type="ECO:0000313" key="2">
    <source>
        <dbReference type="EMBL" id="SFR43934.1"/>
    </source>
</evidence>
<gene>
    <name evidence="2" type="ORF">SAMN04487947_1456</name>
</gene>
<protein>
    <submittedName>
        <fullName evidence="2">Uncharacterized protein</fullName>
    </submittedName>
</protein>
<sequence length="59" mass="6272">MVTREQRVVLTGVVLSIPATYLVYTLTGSFPLAGATLLGLGFVIPSGINGYRDEETTRG</sequence>
<keyword evidence="1" id="KW-0472">Membrane</keyword>
<organism evidence="2 3">
    <name type="scientific">Halogeometricum rufum</name>
    <dbReference type="NCBI Taxonomy" id="553469"/>
    <lineage>
        <taxon>Archaea</taxon>
        <taxon>Methanobacteriati</taxon>
        <taxon>Methanobacteriota</taxon>
        <taxon>Stenosarchaea group</taxon>
        <taxon>Halobacteria</taxon>
        <taxon>Halobacteriales</taxon>
        <taxon>Haloferacaceae</taxon>
        <taxon>Halogeometricum</taxon>
    </lineage>
</organism>
<dbReference type="Proteomes" id="UP000198531">
    <property type="component" value="Unassembled WGS sequence"/>
</dbReference>
<keyword evidence="1" id="KW-0812">Transmembrane</keyword>
<evidence type="ECO:0000256" key="1">
    <source>
        <dbReference type="SAM" id="Phobius"/>
    </source>
</evidence>
<dbReference type="AlphaFoldDB" id="A0A1I6GP17"/>
<feature type="transmembrane region" description="Helical" evidence="1">
    <location>
        <begin position="7"/>
        <end position="24"/>
    </location>
</feature>
<evidence type="ECO:0000313" key="3">
    <source>
        <dbReference type="Proteomes" id="UP000198531"/>
    </source>
</evidence>
<name>A0A1I6GP17_9EURY</name>